<reference evidence="6 7" key="1">
    <citation type="submission" date="2022-11" db="EMBL/GenBank/DDBJ databases">
        <title>Anaerobic phenanthrene biodegradation by a DNRA strain PheN6.</title>
        <authorList>
            <person name="Zhang Z."/>
        </authorList>
    </citation>
    <scope>NUCLEOTIDE SEQUENCE [LARGE SCALE GENOMIC DNA]</scope>
    <source>
        <strain evidence="6 7">PheN6</strain>
    </source>
</reference>
<dbReference type="PROSITE" id="PS01081">
    <property type="entry name" value="HTH_TETR_1"/>
    <property type="match status" value="1"/>
</dbReference>
<keyword evidence="1" id="KW-0805">Transcription regulation</keyword>
<evidence type="ECO:0000313" key="7">
    <source>
        <dbReference type="Proteomes" id="UP001150259"/>
    </source>
</evidence>
<dbReference type="EMBL" id="JAPFQL010000038">
    <property type="protein sequence ID" value="MDC5697613.1"/>
    <property type="molecule type" value="Genomic_DNA"/>
</dbReference>
<dbReference type="Pfam" id="PF17754">
    <property type="entry name" value="TetR_C_14"/>
    <property type="match status" value="1"/>
</dbReference>
<dbReference type="InterPro" id="IPR023772">
    <property type="entry name" value="DNA-bd_HTH_TetR-type_CS"/>
</dbReference>
<comment type="caution">
    <text evidence="6">The sequence shown here is derived from an EMBL/GenBank/DDBJ whole genome shotgun (WGS) entry which is preliminary data.</text>
</comment>
<keyword evidence="3" id="KW-0804">Transcription</keyword>
<feature type="DNA-binding region" description="H-T-H motif" evidence="4">
    <location>
        <begin position="37"/>
        <end position="56"/>
    </location>
</feature>
<dbReference type="PRINTS" id="PR00455">
    <property type="entry name" value="HTHTETR"/>
</dbReference>
<dbReference type="SUPFAM" id="SSF46689">
    <property type="entry name" value="Homeodomain-like"/>
    <property type="match status" value="1"/>
</dbReference>
<protein>
    <submittedName>
        <fullName evidence="6">TetR family transcriptional regulator</fullName>
    </submittedName>
</protein>
<proteinExistence type="predicted"/>
<keyword evidence="7" id="KW-1185">Reference proteome</keyword>
<evidence type="ECO:0000256" key="1">
    <source>
        <dbReference type="ARBA" id="ARBA00023015"/>
    </source>
</evidence>
<dbReference type="Gene3D" id="1.10.10.60">
    <property type="entry name" value="Homeodomain-like"/>
    <property type="match status" value="1"/>
</dbReference>
<evidence type="ECO:0000256" key="2">
    <source>
        <dbReference type="ARBA" id="ARBA00023125"/>
    </source>
</evidence>
<dbReference type="Pfam" id="PF00440">
    <property type="entry name" value="TetR_N"/>
    <property type="match status" value="1"/>
</dbReference>
<dbReference type="InterPro" id="IPR009057">
    <property type="entry name" value="Homeodomain-like_sf"/>
</dbReference>
<evidence type="ECO:0000259" key="5">
    <source>
        <dbReference type="PROSITE" id="PS50977"/>
    </source>
</evidence>
<dbReference type="InterPro" id="IPR001647">
    <property type="entry name" value="HTH_TetR"/>
</dbReference>
<dbReference type="RefSeq" id="WP_272462190.1">
    <property type="nucleotide sequence ID" value="NZ_JAPFQL010000038.1"/>
</dbReference>
<dbReference type="Gene3D" id="1.10.357.10">
    <property type="entry name" value="Tetracycline Repressor, domain 2"/>
    <property type="match status" value="1"/>
</dbReference>
<dbReference type="Proteomes" id="UP001150259">
    <property type="component" value="Unassembled WGS sequence"/>
</dbReference>
<dbReference type="PANTHER" id="PTHR30055:SF238">
    <property type="entry name" value="MYCOFACTOCIN BIOSYNTHESIS TRANSCRIPTIONAL REGULATOR MFTR-RELATED"/>
    <property type="match status" value="1"/>
</dbReference>
<evidence type="ECO:0000256" key="3">
    <source>
        <dbReference type="ARBA" id="ARBA00023163"/>
    </source>
</evidence>
<dbReference type="PANTHER" id="PTHR30055">
    <property type="entry name" value="HTH-TYPE TRANSCRIPTIONAL REGULATOR RUTR"/>
    <property type="match status" value="1"/>
</dbReference>
<feature type="domain" description="HTH tetR-type" evidence="5">
    <location>
        <begin position="14"/>
        <end position="74"/>
    </location>
</feature>
<sequence>MSDEDCGLRERKKRETRLALHRAALDLVEESGFDAVTTDQIAARAGVSSRTLFNYFPNKESAVLGATPADPDEMRALLDARPASEPILRSLRAIVETRLSPTTYDPQLRAQRRRVILSESSLGPALVGNNIRVENILTELVAERLGLDPAESVRPRVTVASALAAVRACIEHQHTGGRGTVEETVDEAFALLEHGFA</sequence>
<evidence type="ECO:0000256" key="4">
    <source>
        <dbReference type="PROSITE-ProRule" id="PRU00335"/>
    </source>
</evidence>
<keyword evidence="2 4" id="KW-0238">DNA-binding</keyword>
<evidence type="ECO:0000313" key="6">
    <source>
        <dbReference type="EMBL" id="MDC5697613.1"/>
    </source>
</evidence>
<dbReference type="PROSITE" id="PS50977">
    <property type="entry name" value="HTH_TETR_2"/>
    <property type="match status" value="1"/>
</dbReference>
<name>A0ABT5GH80_9MICO</name>
<gene>
    <name evidence="6" type="ORF">OO014_10115</name>
</gene>
<organism evidence="6 7">
    <name type="scientific">Intrasporangium calvum</name>
    <dbReference type="NCBI Taxonomy" id="53358"/>
    <lineage>
        <taxon>Bacteria</taxon>
        <taxon>Bacillati</taxon>
        <taxon>Actinomycetota</taxon>
        <taxon>Actinomycetes</taxon>
        <taxon>Micrococcales</taxon>
        <taxon>Intrasporangiaceae</taxon>
        <taxon>Intrasporangium</taxon>
    </lineage>
</organism>
<dbReference type="InterPro" id="IPR041347">
    <property type="entry name" value="MftR_C"/>
</dbReference>
<dbReference type="InterPro" id="IPR050109">
    <property type="entry name" value="HTH-type_TetR-like_transc_reg"/>
</dbReference>
<accession>A0ABT5GH80</accession>